<feature type="region of interest" description="Disordered" evidence="1">
    <location>
        <begin position="75"/>
        <end position="97"/>
    </location>
</feature>
<reference evidence="2" key="1">
    <citation type="journal article" date="2021" name="bioRxiv">
        <title>Whole Genome Assembly and Annotation of Northern Wild Rice, Zizania palustris L., Supports a Whole Genome Duplication in the Zizania Genus.</title>
        <authorList>
            <person name="Haas M."/>
            <person name="Kono T."/>
            <person name="Macchietto M."/>
            <person name="Millas R."/>
            <person name="McGilp L."/>
            <person name="Shao M."/>
            <person name="Duquette J."/>
            <person name="Hirsch C.N."/>
            <person name="Kimball J."/>
        </authorList>
    </citation>
    <scope>NUCLEOTIDE SEQUENCE</scope>
    <source>
        <tissue evidence="2">Fresh leaf tissue</tissue>
    </source>
</reference>
<gene>
    <name evidence="2" type="ORF">GUJ93_ZPchr0010g8315</name>
</gene>
<protein>
    <submittedName>
        <fullName evidence="2">Uncharacterized protein</fullName>
    </submittedName>
</protein>
<feature type="region of interest" description="Disordered" evidence="1">
    <location>
        <begin position="1"/>
        <end position="54"/>
    </location>
</feature>
<keyword evidence="3" id="KW-1185">Reference proteome</keyword>
<name>A0A8J5W6B7_ZIZPA</name>
<accession>A0A8J5W6B7</accession>
<comment type="caution">
    <text evidence="2">The sequence shown here is derived from an EMBL/GenBank/DDBJ whole genome shotgun (WGS) entry which is preliminary data.</text>
</comment>
<reference evidence="2" key="2">
    <citation type="submission" date="2021-02" db="EMBL/GenBank/DDBJ databases">
        <authorList>
            <person name="Kimball J.A."/>
            <person name="Haas M.W."/>
            <person name="Macchietto M."/>
            <person name="Kono T."/>
            <person name="Duquette J."/>
            <person name="Shao M."/>
        </authorList>
    </citation>
    <scope>NUCLEOTIDE SEQUENCE</scope>
    <source>
        <tissue evidence="2">Fresh leaf tissue</tissue>
    </source>
</reference>
<proteinExistence type="predicted"/>
<feature type="compositionally biased region" description="Polar residues" evidence="1">
    <location>
        <begin position="41"/>
        <end position="50"/>
    </location>
</feature>
<dbReference type="Proteomes" id="UP000729402">
    <property type="component" value="Unassembled WGS sequence"/>
</dbReference>
<sequence>MSRKQTSSLRPRPLRRPRLSFTPTACGEKEPPALEEETTQTDRQAGSIDQDSPGGCQDRCLACFPFLVSSSPLGSTPLLRSHNYPPAANGVITSEDA</sequence>
<organism evidence="2 3">
    <name type="scientific">Zizania palustris</name>
    <name type="common">Northern wild rice</name>
    <dbReference type="NCBI Taxonomy" id="103762"/>
    <lineage>
        <taxon>Eukaryota</taxon>
        <taxon>Viridiplantae</taxon>
        <taxon>Streptophyta</taxon>
        <taxon>Embryophyta</taxon>
        <taxon>Tracheophyta</taxon>
        <taxon>Spermatophyta</taxon>
        <taxon>Magnoliopsida</taxon>
        <taxon>Liliopsida</taxon>
        <taxon>Poales</taxon>
        <taxon>Poaceae</taxon>
        <taxon>BOP clade</taxon>
        <taxon>Oryzoideae</taxon>
        <taxon>Oryzeae</taxon>
        <taxon>Zizaniinae</taxon>
        <taxon>Zizania</taxon>
    </lineage>
</organism>
<dbReference type="EMBL" id="JAAALK010000082">
    <property type="protein sequence ID" value="KAG8083943.1"/>
    <property type="molecule type" value="Genomic_DNA"/>
</dbReference>
<evidence type="ECO:0000256" key="1">
    <source>
        <dbReference type="SAM" id="MobiDB-lite"/>
    </source>
</evidence>
<evidence type="ECO:0000313" key="2">
    <source>
        <dbReference type="EMBL" id="KAG8083943.1"/>
    </source>
</evidence>
<dbReference type="AlphaFoldDB" id="A0A8J5W6B7"/>
<evidence type="ECO:0000313" key="3">
    <source>
        <dbReference type="Proteomes" id="UP000729402"/>
    </source>
</evidence>